<sequence length="34" mass="4025">MTTLILEEYSTNFSTVSDKIIIELYLDIIKELKF</sequence>
<reference evidence="1" key="1">
    <citation type="journal article" date="2020" name="Nature">
        <title>Giant virus diversity and host interactions through global metagenomics.</title>
        <authorList>
            <person name="Schulz F."/>
            <person name="Roux S."/>
            <person name="Paez-Espino D."/>
            <person name="Jungbluth S."/>
            <person name="Walsh D.A."/>
            <person name="Denef V.J."/>
            <person name="McMahon K.D."/>
            <person name="Konstantinidis K.T."/>
            <person name="Eloe-Fadrosh E.A."/>
            <person name="Kyrpides N.C."/>
            <person name="Woyke T."/>
        </authorList>
    </citation>
    <scope>NUCLEOTIDE SEQUENCE</scope>
    <source>
        <strain evidence="1">GVMAG-M-3300025860-12</strain>
    </source>
</reference>
<evidence type="ECO:0000313" key="1">
    <source>
        <dbReference type="EMBL" id="QHU00299.1"/>
    </source>
</evidence>
<protein>
    <submittedName>
        <fullName evidence="1">Uncharacterized protein</fullName>
    </submittedName>
</protein>
<proteinExistence type="predicted"/>
<accession>A0A6C0J3Q8</accession>
<name>A0A6C0J3Q8_9ZZZZ</name>
<organism evidence="1">
    <name type="scientific">viral metagenome</name>
    <dbReference type="NCBI Taxonomy" id="1070528"/>
    <lineage>
        <taxon>unclassified sequences</taxon>
        <taxon>metagenomes</taxon>
        <taxon>organismal metagenomes</taxon>
    </lineage>
</organism>
<dbReference type="EMBL" id="MN740325">
    <property type="protein sequence ID" value="QHU00299.1"/>
    <property type="molecule type" value="Genomic_DNA"/>
</dbReference>
<dbReference type="AlphaFoldDB" id="A0A6C0J3Q8"/>